<dbReference type="RefSeq" id="WP_141923928.1">
    <property type="nucleotide sequence ID" value="NZ_VFQC01000001.1"/>
</dbReference>
<dbReference type="GO" id="GO:0006633">
    <property type="term" value="P:fatty acid biosynthetic process"/>
    <property type="evidence" value="ECO:0007669"/>
    <property type="project" value="InterPro"/>
</dbReference>
<keyword evidence="2 4" id="KW-0808">Transferase</keyword>
<dbReference type="InterPro" id="IPR018201">
    <property type="entry name" value="Ketoacyl_synth_AS"/>
</dbReference>
<evidence type="ECO:0000256" key="4">
    <source>
        <dbReference type="RuleBase" id="RU003694"/>
    </source>
</evidence>
<gene>
    <name evidence="6" type="ORF">FHX37_2393</name>
</gene>
<keyword evidence="3" id="KW-0012">Acyltransferase</keyword>
<dbReference type="SUPFAM" id="SSF53901">
    <property type="entry name" value="Thiolase-like"/>
    <property type="match status" value="1"/>
</dbReference>
<dbReference type="InterPro" id="IPR020841">
    <property type="entry name" value="PKS_Beta-ketoAc_synthase_dom"/>
</dbReference>
<dbReference type="AlphaFoldDB" id="A0A543NKV1"/>
<reference evidence="6 7" key="1">
    <citation type="submission" date="2019-06" db="EMBL/GenBank/DDBJ databases">
        <title>Sequencing the genomes of 1000 actinobacteria strains.</title>
        <authorList>
            <person name="Klenk H.-P."/>
        </authorList>
    </citation>
    <scope>NUCLEOTIDE SEQUENCE [LARGE SCALE GENOMIC DNA]</scope>
    <source>
        <strain evidence="6 7">DSM 45015</strain>
    </source>
</reference>
<dbReference type="Pfam" id="PF00109">
    <property type="entry name" value="ketoacyl-synt"/>
    <property type="match status" value="1"/>
</dbReference>
<dbReference type="InterPro" id="IPR000794">
    <property type="entry name" value="Beta-ketoacyl_synthase"/>
</dbReference>
<evidence type="ECO:0000256" key="2">
    <source>
        <dbReference type="ARBA" id="ARBA00022679"/>
    </source>
</evidence>
<dbReference type="OrthoDB" id="9808669at2"/>
<dbReference type="PANTHER" id="PTHR11712:SF347">
    <property type="entry name" value="BETA KETOACYL-ACYL CARRIER PROTEIN SYNTHASE"/>
    <property type="match status" value="1"/>
</dbReference>
<dbReference type="NCBIfam" id="NF005589">
    <property type="entry name" value="PRK07314.1"/>
    <property type="match status" value="1"/>
</dbReference>
<comment type="caution">
    <text evidence="6">The sequence shown here is derived from an EMBL/GenBank/DDBJ whole genome shotgun (WGS) entry which is preliminary data.</text>
</comment>
<name>A0A543NKV1_9ACTN</name>
<dbReference type="EMBL" id="VFQC01000001">
    <property type="protein sequence ID" value="TQN32434.1"/>
    <property type="molecule type" value="Genomic_DNA"/>
</dbReference>
<dbReference type="Proteomes" id="UP000317422">
    <property type="component" value="Unassembled WGS sequence"/>
</dbReference>
<dbReference type="PROSITE" id="PS52004">
    <property type="entry name" value="KS3_2"/>
    <property type="match status" value="1"/>
</dbReference>
<protein>
    <submittedName>
        <fullName evidence="6">3-oxoacyl-[acyl-carrier-protein] synthase II</fullName>
    </submittedName>
</protein>
<dbReference type="GO" id="GO:0004315">
    <property type="term" value="F:3-oxoacyl-[acyl-carrier-protein] synthase activity"/>
    <property type="evidence" value="ECO:0007669"/>
    <property type="project" value="InterPro"/>
</dbReference>
<sequence length="406" mass="42047">MNTPEIVVTGLGMVSPAGVDPPANWATLRSGVSVATHDPELDGLPVDFSCAVPDFDPDTLLGRRTSWRLDRFAHMALVAARDATADAGIDTGTVDATRVGVVLGVTGNSPNHYARAFAHLAEGDYRSMSPLFVPRSIPNMAAGEVALDQGFQGPNLVTATACASGTTAIGVARDLLRSGTCDVVVTGGSESLRSPVYAATYWRMNALAHDIPPSEASRPFDPRRSGFVLGEGAGIMTLERAEHARARGARARARVAGYGASADAHHFTRPEPQGHGAQLAIRAALDDAELDPSEVDHVNAHATSTPIGDLAEARALRATLPAPPPVTALKSVIGHAHGAAGSLEAAAAVLTLEHQEIPPTANLDHIDPEIGLDVVTKAPRLASIRTVLSTSVGFGGQNAALLLTSA</sequence>
<dbReference type="PANTHER" id="PTHR11712">
    <property type="entry name" value="POLYKETIDE SYNTHASE-RELATED"/>
    <property type="match status" value="1"/>
</dbReference>
<dbReference type="FunFam" id="3.40.47.10:FF:000029">
    <property type="entry name" value="3-oxoacyl-[acyl-carrier-protein] synthase 1"/>
    <property type="match status" value="1"/>
</dbReference>
<dbReference type="PROSITE" id="PS00606">
    <property type="entry name" value="KS3_1"/>
    <property type="match status" value="1"/>
</dbReference>
<feature type="domain" description="Ketosynthase family 3 (KS3)" evidence="5">
    <location>
        <begin position="3"/>
        <end position="405"/>
    </location>
</feature>
<organism evidence="6 7">
    <name type="scientific">Haloactinospora alba</name>
    <dbReference type="NCBI Taxonomy" id="405555"/>
    <lineage>
        <taxon>Bacteria</taxon>
        <taxon>Bacillati</taxon>
        <taxon>Actinomycetota</taxon>
        <taxon>Actinomycetes</taxon>
        <taxon>Streptosporangiales</taxon>
        <taxon>Nocardiopsidaceae</taxon>
        <taxon>Haloactinospora</taxon>
    </lineage>
</organism>
<dbReference type="InterPro" id="IPR016039">
    <property type="entry name" value="Thiolase-like"/>
</dbReference>
<accession>A0A543NKV1</accession>
<dbReference type="Pfam" id="PF02801">
    <property type="entry name" value="Ketoacyl-synt_C"/>
    <property type="match status" value="1"/>
</dbReference>
<comment type="similarity">
    <text evidence="1 4">Belongs to the thiolase-like superfamily. Beta-ketoacyl-ACP synthases family.</text>
</comment>
<evidence type="ECO:0000313" key="6">
    <source>
        <dbReference type="EMBL" id="TQN32434.1"/>
    </source>
</evidence>
<dbReference type="SMART" id="SM00825">
    <property type="entry name" value="PKS_KS"/>
    <property type="match status" value="1"/>
</dbReference>
<dbReference type="InterPro" id="IPR014030">
    <property type="entry name" value="Ketoacyl_synth_N"/>
</dbReference>
<dbReference type="CDD" id="cd00834">
    <property type="entry name" value="KAS_I_II"/>
    <property type="match status" value="1"/>
</dbReference>
<proteinExistence type="inferred from homology"/>
<evidence type="ECO:0000259" key="5">
    <source>
        <dbReference type="PROSITE" id="PS52004"/>
    </source>
</evidence>
<dbReference type="Gene3D" id="3.40.47.10">
    <property type="match status" value="2"/>
</dbReference>
<keyword evidence="7" id="KW-1185">Reference proteome</keyword>
<dbReference type="InterPro" id="IPR014031">
    <property type="entry name" value="Ketoacyl_synth_C"/>
</dbReference>
<evidence type="ECO:0000256" key="3">
    <source>
        <dbReference type="ARBA" id="ARBA00023315"/>
    </source>
</evidence>
<evidence type="ECO:0000313" key="7">
    <source>
        <dbReference type="Proteomes" id="UP000317422"/>
    </source>
</evidence>
<evidence type="ECO:0000256" key="1">
    <source>
        <dbReference type="ARBA" id="ARBA00008467"/>
    </source>
</evidence>